<proteinExistence type="predicted"/>
<evidence type="ECO:0000313" key="2">
    <source>
        <dbReference type="Proteomes" id="UP000712600"/>
    </source>
</evidence>
<dbReference type="Proteomes" id="UP000712600">
    <property type="component" value="Unassembled WGS sequence"/>
</dbReference>
<protein>
    <submittedName>
        <fullName evidence="1">Uncharacterized protein</fullName>
    </submittedName>
</protein>
<gene>
    <name evidence="1" type="ORF">F2Q69_00046869</name>
</gene>
<reference evidence="1" key="1">
    <citation type="submission" date="2019-12" db="EMBL/GenBank/DDBJ databases">
        <title>Genome sequencing and annotation of Brassica cretica.</title>
        <authorList>
            <person name="Studholme D.J."/>
            <person name="Sarris P."/>
        </authorList>
    </citation>
    <scope>NUCLEOTIDE SEQUENCE</scope>
    <source>
        <strain evidence="1">PFS-109/04</strain>
        <tissue evidence="1">Leaf</tissue>
    </source>
</reference>
<dbReference type="AlphaFoldDB" id="A0A8S9PRK5"/>
<sequence length="78" mass="8077">MPALPIYSSQDNPAACAVDSSVVTESSGGGSSYATLIPAVQLTSRRNQSALRVMVRSSFTHVTPSMTGTDCPVSTSLK</sequence>
<accession>A0A8S9PRK5</accession>
<name>A0A8S9PRK5_BRACR</name>
<evidence type="ECO:0000313" key="1">
    <source>
        <dbReference type="EMBL" id="KAF3522211.1"/>
    </source>
</evidence>
<dbReference type="EMBL" id="QGKX02001347">
    <property type="protein sequence ID" value="KAF3522211.1"/>
    <property type="molecule type" value="Genomic_DNA"/>
</dbReference>
<comment type="caution">
    <text evidence="1">The sequence shown here is derived from an EMBL/GenBank/DDBJ whole genome shotgun (WGS) entry which is preliminary data.</text>
</comment>
<organism evidence="1 2">
    <name type="scientific">Brassica cretica</name>
    <name type="common">Mustard</name>
    <dbReference type="NCBI Taxonomy" id="69181"/>
    <lineage>
        <taxon>Eukaryota</taxon>
        <taxon>Viridiplantae</taxon>
        <taxon>Streptophyta</taxon>
        <taxon>Embryophyta</taxon>
        <taxon>Tracheophyta</taxon>
        <taxon>Spermatophyta</taxon>
        <taxon>Magnoliopsida</taxon>
        <taxon>eudicotyledons</taxon>
        <taxon>Gunneridae</taxon>
        <taxon>Pentapetalae</taxon>
        <taxon>rosids</taxon>
        <taxon>malvids</taxon>
        <taxon>Brassicales</taxon>
        <taxon>Brassicaceae</taxon>
        <taxon>Brassiceae</taxon>
        <taxon>Brassica</taxon>
    </lineage>
</organism>